<sequence length="34" mass="4137">LKCAQYKIKYVEADINNTFNHILTTYMVERQKFI</sequence>
<feature type="non-terminal residue" evidence="1">
    <location>
        <position position="1"/>
    </location>
</feature>
<accession>A0A5D0JJ94</accession>
<organism evidence="1 2">
    <name type="scientific">Seonamhaeicola marinus</name>
    <dbReference type="NCBI Taxonomy" id="1912246"/>
    <lineage>
        <taxon>Bacteria</taxon>
        <taxon>Pseudomonadati</taxon>
        <taxon>Bacteroidota</taxon>
        <taxon>Flavobacteriia</taxon>
        <taxon>Flavobacteriales</taxon>
        <taxon>Flavobacteriaceae</taxon>
    </lineage>
</organism>
<reference evidence="1 2" key="1">
    <citation type="submission" date="2019-08" db="EMBL/GenBank/DDBJ databases">
        <title>Seonamhaeicola sediminis sp. nov., isolated from marine sediment.</title>
        <authorList>
            <person name="Cao W.R."/>
        </authorList>
    </citation>
    <scope>NUCLEOTIDE SEQUENCE [LARGE SCALE GENOMIC DNA]</scope>
    <source>
        <strain evidence="1 2">B011</strain>
    </source>
</reference>
<dbReference type="EMBL" id="VSDQ01000067">
    <property type="protein sequence ID" value="TYA96513.1"/>
    <property type="molecule type" value="Genomic_DNA"/>
</dbReference>
<comment type="caution">
    <text evidence="1">The sequence shown here is derived from an EMBL/GenBank/DDBJ whole genome shotgun (WGS) entry which is preliminary data.</text>
</comment>
<gene>
    <name evidence="1" type="ORF">FUA24_00430</name>
</gene>
<dbReference type="AlphaFoldDB" id="A0A5D0JJ94"/>
<keyword evidence="2" id="KW-1185">Reference proteome</keyword>
<dbReference type="Proteomes" id="UP000323930">
    <property type="component" value="Unassembled WGS sequence"/>
</dbReference>
<name>A0A5D0JJ94_9FLAO</name>
<evidence type="ECO:0000313" key="2">
    <source>
        <dbReference type="Proteomes" id="UP000323930"/>
    </source>
</evidence>
<protein>
    <submittedName>
        <fullName evidence="1">DUF58 domain-containing protein</fullName>
    </submittedName>
</protein>
<evidence type="ECO:0000313" key="1">
    <source>
        <dbReference type="EMBL" id="TYA96513.1"/>
    </source>
</evidence>
<proteinExistence type="predicted"/>